<proteinExistence type="predicted"/>
<protein>
    <submittedName>
        <fullName evidence="2">Uncharacterized protein</fullName>
    </submittedName>
</protein>
<evidence type="ECO:0000313" key="2">
    <source>
        <dbReference type="EMBL" id="ACO76626.1"/>
    </source>
</evidence>
<dbReference type="Proteomes" id="UP000002424">
    <property type="component" value="Chromosome"/>
</dbReference>
<accession>C1DIC9</accession>
<dbReference type="EnsemblBacteria" id="ACO76626">
    <property type="protein sequence ID" value="ACO76626"/>
    <property type="gene ID" value="Avin_03660"/>
</dbReference>
<dbReference type="KEGG" id="avn:Avin_03660"/>
<feature type="region of interest" description="Disordered" evidence="1">
    <location>
        <begin position="1"/>
        <end position="45"/>
    </location>
</feature>
<evidence type="ECO:0000256" key="1">
    <source>
        <dbReference type="SAM" id="MobiDB-lite"/>
    </source>
</evidence>
<keyword evidence="3" id="KW-1185">Reference proteome</keyword>
<organism evidence="2 3">
    <name type="scientific">Azotobacter vinelandii (strain DJ / ATCC BAA-1303)</name>
    <dbReference type="NCBI Taxonomy" id="322710"/>
    <lineage>
        <taxon>Bacteria</taxon>
        <taxon>Pseudomonadati</taxon>
        <taxon>Pseudomonadota</taxon>
        <taxon>Gammaproteobacteria</taxon>
        <taxon>Pseudomonadales</taxon>
        <taxon>Pseudomonadaceae</taxon>
        <taxon>Azotobacter</taxon>
    </lineage>
</organism>
<dbReference type="HOGENOM" id="CLU_2598486_0_0_6"/>
<dbReference type="EMBL" id="CP001157">
    <property type="protein sequence ID" value="ACO76626.1"/>
    <property type="molecule type" value="Genomic_DNA"/>
</dbReference>
<name>C1DIC9_AZOVD</name>
<dbReference type="AlphaFoldDB" id="C1DIC9"/>
<evidence type="ECO:0000313" key="3">
    <source>
        <dbReference type="Proteomes" id="UP000002424"/>
    </source>
</evidence>
<gene>
    <name evidence="2" type="ordered locus">Avin_03660</name>
</gene>
<sequence>MGFRRSVSDKSRRHSPSLGDGLARDASDEWRAAPGRDDGLSRGGVPVEIVKGRTVGMGGGKPLLARREAGRFAALAGAA</sequence>
<dbReference type="STRING" id="322710.Avin_03660"/>
<reference evidence="2 3" key="1">
    <citation type="journal article" date="2009" name="J. Bacteriol.">
        <title>Genome sequence of Azotobacter vinelandii, an obligate aerobe specialized to support diverse anaerobic metabolic processes.</title>
        <authorList>
            <person name="Setubal J.C."/>
            <person name="dos Santos P."/>
            <person name="Goldman B.S."/>
            <person name="Ertesvag H."/>
            <person name="Espin G."/>
            <person name="Rubio L.M."/>
            <person name="Valla S."/>
            <person name="Almeida N.F."/>
            <person name="Balasubramanian D."/>
            <person name="Cromes L."/>
            <person name="Curatti L."/>
            <person name="Du Z."/>
            <person name="Godsy E."/>
            <person name="Goodner B."/>
            <person name="Hellner-Burris K."/>
            <person name="Hernandez J.A."/>
            <person name="Houmiel K."/>
            <person name="Imperial J."/>
            <person name="Kennedy C."/>
            <person name="Larson T.J."/>
            <person name="Latreille P."/>
            <person name="Ligon L.S."/>
            <person name="Lu J."/>
            <person name="Maerk M."/>
            <person name="Miller N.M."/>
            <person name="Norton S."/>
            <person name="O'Carroll I.P."/>
            <person name="Paulsen I."/>
            <person name="Raulfs E.C."/>
            <person name="Roemer R."/>
            <person name="Rosser J."/>
            <person name="Segura D."/>
            <person name="Slater S."/>
            <person name="Stricklin S.L."/>
            <person name="Studholme D.J."/>
            <person name="Sun J."/>
            <person name="Viana C.J."/>
            <person name="Wallin E."/>
            <person name="Wang B."/>
            <person name="Wheeler C."/>
            <person name="Zhu H."/>
            <person name="Dean D.R."/>
            <person name="Dixon R."/>
            <person name="Wood D."/>
        </authorList>
    </citation>
    <scope>NUCLEOTIDE SEQUENCE [LARGE SCALE GENOMIC DNA]</scope>
    <source>
        <strain evidence="3">DJ / ATCC BAA-1303</strain>
    </source>
</reference>
<feature type="compositionally biased region" description="Basic and acidic residues" evidence="1">
    <location>
        <begin position="22"/>
        <end position="40"/>
    </location>
</feature>
<feature type="compositionally biased region" description="Basic and acidic residues" evidence="1">
    <location>
        <begin position="1"/>
        <end position="10"/>
    </location>
</feature>